<dbReference type="InterPro" id="IPR056041">
    <property type="entry name" value="DUF7624"/>
</dbReference>
<dbReference type="VEuPathDB" id="FungiDB:MAPG_03059"/>
<dbReference type="STRING" id="644358.A0A0C4DT09"/>
<accession>A0A0C4DT09</accession>
<feature type="region of interest" description="Disordered" evidence="1">
    <location>
        <begin position="1"/>
        <end position="115"/>
    </location>
</feature>
<reference evidence="3" key="2">
    <citation type="submission" date="2010-05" db="EMBL/GenBank/DDBJ databases">
        <title>The Genome Sequence of Magnaporthe poae strain ATCC 64411.</title>
        <authorList>
            <consortium name="The Broad Institute Genome Sequencing Platform"/>
            <consortium name="Broad Institute Genome Sequencing Center for Infectious Disease"/>
            <person name="Ma L.-J."/>
            <person name="Dead R."/>
            <person name="Young S."/>
            <person name="Zeng Q."/>
            <person name="Koehrsen M."/>
            <person name="Alvarado L."/>
            <person name="Berlin A."/>
            <person name="Chapman S.B."/>
            <person name="Chen Z."/>
            <person name="Freedman E."/>
            <person name="Gellesch M."/>
            <person name="Goldberg J."/>
            <person name="Griggs A."/>
            <person name="Gujja S."/>
            <person name="Heilman E.R."/>
            <person name="Heiman D."/>
            <person name="Hepburn T."/>
            <person name="Howarth C."/>
            <person name="Jen D."/>
            <person name="Larson L."/>
            <person name="Mehta T."/>
            <person name="Neiman D."/>
            <person name="Pearson M."/>
            <person name="Roberts A."/>
            <person name="Saif S."/>
            <person name="Shea T."/>
            <person name="Shenoy N."/>
            <person name="Sisk P."/>
            <person name="Stolte C."/>
            <person name="Sykes S."/>
            <person name="Walk T."/>
            <person name="White J."/>
            <person name="Yandava C."/>
            <person name="Haas B."/>
            <person name="Nusbaum C."/>
            <person name="Birren B."/>
        </authorList>
    </citation>
    <scope>NUCLEOTIDE SEQUENCE</scope>
    <source>
        <strain evidence="3">ATCC 64411</strain>
    </source>
</reference>
<dbReference type="AlphaFoldDB" id="A0A0C4DT09"/>
<dbReference type="EnsemblFungi" id="MAPG_03059T0">
    <property type="protein sequence ID" value="MAPG_03059T0"/>
    <property type="gene ID" value="MAPG_03059"/>
</dbReference>
<dbReference type="EMBL" id="GL876967">
    <property type="protein sequence ID" value="KLU84012.1"/>
    <property type="molecule type" value="Genomic_DNA"/>
</dbReference>
<feature type="domain" description="DUF7624" evidence="2">
    <location>
        <begin position="580"/>
        <end position="713"/>
    </location>
</feature>
<proteinExistence type="predicted"/>
<feature type="compositionally biased region" description="Polar residues" evidence="1">
    <location>
        <begin position="461"/>
        <end position="487"/>
    </location>
</feature>
<feature type="compositionally biased region" description="Low complexity" evidence="1">
    <location>
        <begin position="556"/>
        <end position="580"/>
    </location>
</feature>
<reference evidence="4" key="4">
    <citation type="journal article" date="2015" name="G3 (Bethesda)">
        <title>Genome sequences of three phytopathogenic species of the Magnaporthaceae family of fungi.</title>
        <authorList>
            <person name="Okagaki L.H."/>
            <person name="Nunes C.C."/>
            <person name="Sailsbery J."/>
            <person name="Clay B."/>
            <person name="Brown D."/>
            <person name="John T."/>
            <person name="Oh Y."/>
            <person name="Young N."/>
            <person name="Fitzgerald M."/>
            <person name="Haas B.J."/>
            <person name="Zeng Q."/>
            <person name="Young S."/>
            <person name="Adiconis X."/>
            <person name="Fan L."/>
            <person name="Levin J.Z."/>
            <person name="Mitchell T.K."/>
            <person name="Okubara P.A."/>
            <person name="Farman M.L."/>
            <person name="Kohn L.M."/>
            <person name="Birren B."/>
            <person name="Ma L.-J."/>
            <person name="Dean R.A."/>
        </authorList>
    </citation>
    <scope>NUCLEOTIDE SEQUENCE</scope>
    <source>
        <strain evidence="4">ATCC 64411 / 73-15</strain>
    </source>
</reference>
<evidence type="ECO:0000313" key="3">
    <source>
        <dbReference type="EMBL" id="KLU84012.1"/>
    </source>
</evidence>
<evidence type="ECO:0000256" key="1">
    <source>
        <dbReference type="SAM" id="MobiDB-lite"/>
    </source>
</evidence>
<organism evidence="4 5">
    <name type="scientific">Magnaporthiopsis poae (strain ATCC 64411 / 73-15)</name>
    <name type="common">Kentucky bluegrass fungus</name>
    <name type="synonym">Magnaporthe poae</name>
    <dbReference type="NCBI Taxonomy" id="644358"/>
    <lineage>
        <taxon>Eukaryota</taxon>
        <taxon>Fungi</taxon>
        <taxon>Dikarya</taxon>
        <taxon>Ascomycota</taxon>
        <taxon>Pezizomycotina</taxon>
        <taxon>Sordariomycetes</taxon>
        <taxon>Sordariomycetidae</taxon>
        <taxon>Magnaporthales</taxon>
        <taxon>Magnaporthaceae</taxon>
        <taxon>Magnaporthiopsis</taxon>
    </lineage>
</organism>
<feature type="compositionally biased region" description="Low complexity" evidence="1">
    <location>
        <begin position="38"/>
        <end position="51"/>
    </location>
</feature>
<feature type="compositionally biased region" description="Polar residues" evidence="1">
    <location>
        <begin position="143"/>
        <end position="156"/>
    </location>
</feature>
<reference evidence="5" key="1">
    <citation type="submission" date="2010-05" db="EMBL/GenBank/DDBJ databases">
        <title>The genome sequence of Magnaporthe poae strain ATCC 64411.</title>
        <authorList>
            <person name="Ma L.-J."/>
            <person name="Dead R."/>
            <person name="Young S."/>
            <person name="Zeng Q."/>
            <person name="Koehrsen M."/>
            <person name="Alvarado L."/>
            <person name="Berlin A."/>
            <person name="Chapman S.B."/>
            <person name="Chen Z."/>
            <person name="Freedman E."/>
            <person name="Gellesch M."/>
            <person name="Goldberg J."/>
            <person name="Griggs A."/>
            <person name="Gujja S."/>
            <person name="Heilman E.R."/>
            <person name="Heiman D."/>
            <person name="Hepburn T."/>
            <person name="Howarth C."/>
            <person name="Jen D."/>
            <person name="Larson L."/>
            <person name="Mehta T."/>
            <person name="Neiman D."/>
            <person name="Pearson M."/>
            <person name="Roberts A."/>
            <person name="Saif S."/>
            <person name="Shea T."/>
            <person name="Shenoy N."/>
            <person name="Sisk P."/>
            <person name="Stolte C."/>
            <person name="Sykes S."/>
            <person name="Walk T."/>
            <person name="White J."/>
            <person name="Yandava C."/>
            <person name="Haas B."/>
            <person name="Nusbaum C."/>
            <person name="Birren B."/>
        </authorList>
    </citation>
    <scope>NUCLEOTIDE SEQUENCE [LARGE SCALE GENOMIC DNA]</scope>
    <source>
        <strain evidence="5">ATCC 64411 / 73-15</strain>
    </source>
</reference>
<dbReference type="Pfam" id="PF24616">
    <property type="entry name" value="DUF7624"/>
    <property type="match status" value="1"/>
</dbReference>
<dbReference type="OMA" id="REGWTQV"/>
<feature type="compositionally biased region" description="Basic and acidic residues" evidence="1">
    <location>
        <begin position="490"/>
        <end position="503"/>
    </location>
</feature>
<feature type="region of interest" description="Disordered" evidence="1">
    <location>
        <begin position="143"/>
        <end position="190"/>
    </location>
</feature>
<reference evidence="4" key="5">
    <citation type="submission" date="2015-06" db="UniProtKB">
        <authorList>
            <consortium name="EnsemblFungi"/>
        </authorList>
    </citation>
    <scope>IDENTIFICATION</scope>
    <source>
        <strain evidence="4">ATCC 64411</strain>
    </source>
</reference>
<feature type="compositionally biased region" description="Polar residues" evidence="1">
    <location>
        <begin position="9"/>
        <end position="32"/>
    </location>
</feature>
<gene>
    <name evidence="3" type="ORF">MAPG_03059</name>
</gene>
<feature type="region of interest" description="Disordered" evidence="1">
    <location>
        <begin position="453"/>
        <end position="580"/>
    </location>
</feature>
<protein>
    <recommendedName>
        <fullName evidence="2">DUF7624 domain-containing protein</fullName>
    </recommendedName>
</protein>
<reference evidence="3" key="3">
    <citation type="submission" date="2011-03" db="EMBL/GenBank/DDBJ databases">
        <title>Annotation of Magnaporthe poae ATCC 64411.</title>
        <authorList>
            <person name="Ma L.-J."/>
            <person name="Dead R."/>
            <person name="Young S.K."/>
            <person name="Zeng Q."/>
            <person name="Gargeya S."/>
            <person name="Fitzgerald M."/>
            <person name="Haas B."/>
            <person name="Abouelleil A."/>
            <person name="Alvarado L."/>
            <person name="Arachchi H.M."/>
            <person name="Berlin A."/>
            <person name="Brown A."/>
            <person name="Chapman S.B."/>
            <person name="Chen Z."/>
            <person name="Dunbar C."/>
            <person name="Freedman E."/>
            <person name="Gearin G."/>
            <person name="Gellesch M."/>
            <person name="Goldberg J."/>
            <person name="Griggs A."/>
            <person name="Gujja S."/>
            <person name="Heiman D."/>
            <person name="Howarth C."/>
            <person name="Larson L."/>
            <person name="Lui A."/>
            <person name="MacDonald P.J.P."/>
            <person name="Mehta T."/>
            <person name="Montmayeur A."/>
            <person name="Murphy C."/>
            <person name="Neiman D."/>
            <person name="Pearson M."/>
            <person name="Priest M."/>
            <person name="Roberts A."/>
            <person name="Saif S."/>
            <person name="Shea T."/>
            <person name="Shenoy N."/>
            <person name="Sisk P."/>
            <person name="Stolte C."/>
            <person name="Sykes S."/>
            <person name="Yandava C."/>
            <person name="Wortman J."/>
            <person name="Nusbaum C."/>
            <person name="Birren B."/>
        </authorList>
    </citation>
    <scope>NUCLEOTIDE SEQUENCE</scope>
    <source>
        <strain evidence="3">ATCC 64411</strain>
    </source>
</reference>
<name>A0A0C4DT09_MAGP6</name>
<sequence length="716" mass="78360">MALAAPLPSTGSIISTYSPHTDMSVESPNSPAVANRKSLTMSSSAESTSSSQQGLQPHTFARPQSNFGHHLMSPISDIVGPSPVTSNGTETTEIEDEESMEAGFPGSGHPQPQLKMLKTNIPDHLRSSLNEEAVSVIHAPQSFQSWTSTDQANPAQQPDRPADIVSPPPSEHSVKSKSPTLSPPPISTNVKPVQYSLESATPQAQNLQDVINDHARLRSSSASSLELIPENLQGESDAELYHNEDQYSPVLEEENEIQALKTALEECWTLCNTLANLSSIHRERVFNNSGTPDAHEKAWKSCWKLCQRLYLSRDELTESHHGRTNLDLCRDFCQSLFDVRTRKDDTADSVLRVSFELNNHLYSAQDSRNLPEAFRERTLDFYITLCHRLMKQRSELAEETDSLLRACWSLAEMLFSLRQSRRDAKTPDEELLGSAVQACWELCDIFREGWTQIRPDRGTPRPSQMTFFSNSGVVASDARSNTGSRASMHSKRESLRSVPEERARKHKAPVPETPVTEFEDTPISPESSSPQMPNILVLGTGGSDAGRSGSHGPRWSSSASNLSSYSQASGKTSSTATAGTATTEDVNITRIKALIVKAAMNIGFSRDAAAVDGLGGATSLQAFVKSLPAGSFGSLPSHATLLQNYKNLVLADPVFRASASLPARNKRLNASDIGKSVGWMMHRSTHYGFLRDLFKVVFGFPLEDSETRKGSVVIVI</sequence>
<feature type="compositionally biased region" description="Polar residues" evidence="1">
    <location>
        <begin position="52"/>
        <end position="67"/>
    </location>
</feature>
<dbReference type="EMBL" id="ADBL01000745">
    <property type="status" value="NOT_ANNOTATED_CDS"/>
    <property type="molecule type" value="Genomic_DNA"/>
</dbReference>
<evidence type="ECO:0000259" key="2">
    <source>
        <dbReference type="Pfam" id="PF24616"/>
    </source>
</evidence>
<keyword evidence="5" id="KW-1185">Reference proteome</keyword>
<evidence type="ECO:0000313" key="5">
    <source>
        <dbReference type="Proteomes" id="UP000011715"/>
    </source>
</evidence>
<dbReference type="OrthoDB" id="5230484at2759"/>
<dbReference type="Proteomes" id="UP000011715">
    <property type="component" value="Unassembled WGS sequence"/>
</dbReference>
<dbReference type="eggNOG" id="ENOG502SKIF">
    <property type="taxonomic scope" value="Eukaryota"/>
</dbReference>
<evidence type="ECO:0000313" key="4">
    <source>
        <dbReference type="EnsemblFungi" id="MAPG_03059T0"/>
    </source>
</evidence>